<evidence type="ECO:0000256" key="9">
    <source>
        <dbReference type="ARBA" id="ARBA00035254"/>
    </source>
</evidence>
<protein>
    <recommendedName>
        <fullName evidence="9 10">Small ribosomal subunit protein uS4</fullName>
    </recommendedName>
</protein>
<comment type="function">
    <text evidence="2 10">One of the primary rRNA binding proteins, it binds directly to 16S rRNA where it nucleates assembly of the body of the 30S subunit.</text>
</comment>
<dbReference type="PANTHER" id="PTHR11831">
    <property type="entry name" value="30S 40S RIBOSOMAL PROTEIN"/>
    <property type="match status" value="1"/>
</dbReference>
<evidence type="ECO:0000256" key="11">
    <source>
        <dbReference type="RuleBase" id="RU003699"/>
    </source>
</evidence>
<evidence type="ECO:0000256" key="8">
    <source>
        <dbReference type="ARBA" id="ARBA00025813"/>
    </source>
</evidence>
<dbReference type="NCBIfam" id="TIGR01017">
    <property type="entry name" value="rpsD_bact"/>
    <property type="match status" value="1"/>
</dbReference>
<dbReference type="GO" id="GO:0006412">
    <property type="term" value="P:translation"/>
    <property type="evidence" value="ECO:0007669"/>
    <property type="project" value="UniProtKB-UniRule"/>
</dbReference>
<dbReference type="InterPro" id="IPR018079">
    <property type="entry name" value="Ribosomal_uS4_CS"/>
</dbReference>
<dbReference type="RefSeq" id="WP_162370862.1">
    <property type="nucleotide sequence ID" value="NZ_JAAEEH010000028.1"/>
</dbReference>
<evidence type="ECO:0000259" key="12">
    <source>
        <dbReference type="SMART" id="SM00363"/>
    </source>
</evidence>
<evidence type="ECO:0000256" key="3">
    <source>
        <dbReference type="ARBA" id="ARBA00007465"/>
    </source>
</evidence>
<keyword evidence="15" id="KW-1185">Reference proteome</keyword>
<dbReference type="GO" id="GO:0015935">
    <property type="term" value="C:small ribosomal subunit"/>
    <property type="evidence" value="ECO:0007669"/>
    <property type="project" value="InterPro"/>
</dbReference>
<reference evidence="14 15" key="1">
    <citation type="submission" date="2020-01" db="EMBL/GenBank/DDBJ databases">
        <title>Anaeroalcalibacter tamaniensis gen. nov., sp. nov., moderately halophilic strictly anaerobic fermenter bacterium from mud volcano of Taman peninsula.</title>
        <authorList>
            <person name="Frolova A."/>
            <person name="Merkel A.Y."/>
            <person name="Slobodkin A.I."/>
        </authorList>
    </citation>
    <scope>NUCLEOTIDE SEQUENCE [LARGE SCALE GENOMIC DNA]</scope>
    <source>
        <strain evidence="14 15">F-3ap</strain>
    </source>
</reference>
<dbReference type="Gene3D" id="1.10.1050.10">
    <property type="entry name" value="Ribosomal Protein S4 Delta 41, Chain A, domain 1"/>
    <property type="match status" value="1"/>
</dbReference>
<comment type="function">
    <text evidence="1 10">With S5 and S12 plays an important role in translational accuracy.</text>
</comment>
<evidence type="ECO:0000256" key="7">
    <source>
        <dbReference type="ARBA" id="ARBA00023274"/>
    </source>
</evidence>
<keyword evidence="4 10" id="KW-0699">rRNA-binding</keyword>
<keyword evidence="5 10" id="KW-0694">RNA-binding</keyword>
<dbReference type="InterPro" id="IPR022801">
    <property type="entry name" value="Ribosomal_uS4"/>
</dbReference>
<dbReference type="FunFam" id="1.10.1050.10:FF:000001">
    <property type="entry name" value="30S ribosomal protein S4"/>
    <property type="match status" value="1"/>
</dbReference>
<accession>A0A7X5HWW5</accession>
<feature type="domain" description="Small ribosomal subunit protein uS4 N-terminal" evidence="13">
    <location>
        <begin position="3"/>
        <end position="97"/>
    </location>
</feature>
<dbReference type="SMART" id="SM01390">
    <property type="entry name" value="Ribosomal_S4"/>
    <property type="match status" value="1"/>
</dbReference>
<evidence type="ECO:0000256" key="10">
    <source>
        <dbReference type="HAMAP-Rule" id="MF_01306"/>
    </source>
</evidence>
<dbReference type="Pfam" id="PF00163">
    <property type="entry name" value="Ribosomal_S4"/>
    <property type="match status" value="1"/>
</dbReference>
<dbReference type="HAMAP" id="MF_01306_B">
    <property type="entry name" value="Ribosomal_uS4_B"/>
    <property type="match status" value="1"/>
</dbReference>
<evidence type="ECO:0000256" key="5">
    <source>
        <dbReference type="ARBA" id="ARBA00022884"/>
    </source>
</evidence>
<evidence type="ECO:0000256" key="1">
    <source>
        <dbReference type="ARBA" id="ARBA00003004"/>
    </source>
</evidence>
<dbReference type="GO" id="GO:0003735">
    <property type="term" value="F:structural constituent of ribosome"/>
    <property type="evidence" value="ECO:0007669"/>
    <property type="project" value="InterPro"/>
</dbReference>
<evidence type="ECO:0000256" key="6">
    <source>
        <dbReference type="ARBA" id="ARBA00022980"/>
    </source>
</evidence>
<dbReference type="PROSITE" id="PS50889">
    <property type="entry name" value="S4"/>
    <property type="match status" value="1"/>
</dbReference>
<dbReference type="Proteomes" id="UP000461585">
    <property type="component" value="Unassembled WGS sequence"/>
</dbReference>
<dbReference type="GO" id="GO:0019843">
    <property type="term" value="F:rRNA binding"/>
    <property type="evidence" value="ECO:0007669"/>
    <property type="project" value="UniProtKB-UniRule"/>
</dbReference>
<dbReference type="PANTHER" id="PTHR11831:SF4">
    <property type="entry name" value="SMALL RIBOSOMAL SUBUNIT PROTEIN US4M"/>
    <property type="match status" value="1"/>
</dbReference>
<dbReference type="PROSITE" id="PS00632">
    <property type="entry name" value="RIBOSOMAL_S4"/>
    <property type="match status" value="1"/>
</dbReference>
<evidence type="ECO:0000256" key="4">
    <source>
        <dbReference type="ARBA" id="ARBA00022730"/>
    </source>
</evidence>
<dbReference type="SMART" id="SM00363">
    <property type="entry name" value="S4"/>
    <property type="match status" value="1"/>
</dbReference>
<comment type="similarity">
    <text evidence="3 10 11">Belongs to the universal ribosomal protein uS4 family.</text>
</comment>
<gene>
    <name evidence="10 14" type="primary">rpsD</name>
    <name evidence="14" type="ORF">GXN74_10345</name>
</gene>
<dbReference type="AlphaFoldDB" id="A0A7X5HWW5"/>
<proteinExistence type="inferred from homology"/>
<name>A0A7X5HWW5_9FIRM</name>
<dbReference type="CDD" id="cd00165">
    <property type="entry name" value="S4"/>
    <property type="match status" value="1"/>
</dbReference>
<dbReference type="SUPFAM" id="SSF55174">
    <property type="entry name" value="Alpha-L RNA-binding motif"/>
    <property type="match status" value="1"/>
</dbReference>
<evidence type="ECO:0000259" key="13">
    <source>
        <dbReference type="SMART" id="SM01390"/>
    </source>
</evidence>
<dbReference type="InterPro" id="IPR036986">
    <property type="entry name" value="S4_RNA-bd_sf"/>
</dbReference>
<sequence>MARYRGAVCRLCRREGEKLFLKGERCFTGKCAMERRPFAPGQHGKSRKKMSEYGLQLREKQKTKRIYGVLETQFANYFDLAEQKKGIAGENLLIILESRLDNVVYRAGLGRSRTEARQVVRHNHVLVNGKRVNIPSYRVSAGDVIELKEKSRGIQRFKDIVETTGSRLVPEWLQADLENFSVKVNALPTRDQIDVPVQETLIVELYSK</sequence>
<dbReference type="InterPro" id="IPR001912">
    <property type="entry name" value="Ribosomal_uS4_N"/>
</dbReference>
<dbReference type="InterPro" id="IPR005709">
    <property type="entry name" value="Ribosomal_uS4_bac-type"/>
</dbReference>
<dbReference type="Pfam" id="PF01479">
    <property type="entry name" value="S4"/>
    <property type="match status" value="1"/>
</dbReference>
<dbReference type="NCBIfam" id="NF003717">
    <property type="entry name" value="PRK05327.1"/>
    <property type="match status" value="1"/>
</dbReference>
<dbReference type="EMBL" id="JAAEEH010000028">
    <property type="protein sequence ID" value="NDL68140.1"/>
    <property type="molecule type" value="Genomic_DNA"/>
</dbReference>
<comment type="caution">
    <text evidence="14">The sequence shown here is derived from an EMBL/GenBank/DDBJ whole genome shotgun (WGS) entry which is preliminary data.</text>
</comment>
<keyword evidence="7 10" id="KW-0687">Ribonucleoprotein</keyword>
<evidence type="ECO:0000313" key="14">
    <source>
        <dbReference type="EMBL" id="NDL68140.1"/>
    </source>
</evidence>
<organism evidence="14 15">
    <name type="scientific">Anaerotalea alkaliphila</name>
    <dbReference type="NCBI Taxonomy" id="2662126"/>
    <lineage>
        <taxon>Bacteria</taxon>
        <taxon>Bacillati</taxon>
        <taxon>Bacillota</taxon>
        <taxon>Clostridia</taxon>
        <taxon>Eubacteriales</taxon>
        <taxon>Anaerotalea</taxon>
    </lineage>
</organism>
<dbReference type="InterPro" id="IPR002942">
    <property type="entry name" value="S4_RNA-bd"/>
</dbReference>
<keyword evidence="6 10" id="KW-0689">Ribosomal protein</keyword>
<dbReference type="GO" id="GO:0042274">
    <property type="term" value="P:ribosomal small subunit biogenesis"/>
    <property type="evidence" value="ECO:0007669"/>
    <property type="project" value="TreeGrafter"/>
</dbReference>
<feature type="domain" description="RNA-binding S4" evidence="12">
    <location>
        <begin position="98"/>
        <end position="159"/>
    </location>
</feature>
<evidence type="ECO:0000256" key="2">
    <source>
        <dbReference type="ARBA" id="ARBA00003866"/>
    </source>
</evidence>
<evidence type="ECO:0000313" key="15">
    <source>
        <dbReference type="Proteomes" id="UP000461585"/>
    </source>
</evidence>
<dbReference type="FunFam" id="3.10.290.10:FF:000001">
    <property type="entry name" value="30S ribosomal protein S4"/>
    <property type="match status" value="1"/>
</dbReference>
<dbReference type="Gene3D" id="3.10.290.10">
    <property type="entry name" value="RNA-binding S4 domain"/>
    <property type="match status" value="1"/>
</dbReference>
<comment type="subunit">
    <text evidence="8 10">Part of the 30S ribosomal subunit. Contacts protein S5. The interaction surface between S4 and S5 is involved in control of translational fidelity.</text>
</comment>